<feature type="region of interest" description="Disordered" evidence="1">
    <location>
        <begin position="152"/>
        <end position="180"/>
    </location>
</feature>
<feature type="compositionally biased region" description="Polar residues" evidence="1">
    <location>
        <begin position="152"/>
        <end position="166"/>
    </location>
</feature>
<protein>
    <submittedName>
        <fullName evidence="2">Uncharacterized protein</fullName>
    </submittedName>
</protein>
<feature type="compositionally biased region" description="Basic and acidic residues" evidence="1">
    <location>
        <begin position="456"/>
        <end position="471"/>
    </location>
</feature>
<dbReference type="KEGG" id="vcn:VOLCADRAFT_91886"/>
<dbReference type="InParanoid" id="D8TY77"/>
<feature type="compositionally biased region" description="Low complexity" evidence="1">
    <location>
        <begin position="168"/>
        <end position="179"/>
    </location>
</feature>
<feature type="compositionally biased region" description="Low complexity" evidence="1">
    <location>
        <begin position="283"/>
        <end position="302"/>
    </location>
</feature>
<dbReference type="RefSeq" id="XP_002951421.1">
    <property type="nucleotide sequence ID" value="XM_002951375.1"/>
</dbReference>
<evidence type="ECO:0000313" key="3">
    <source>
        <dbReference type="Proteomes" id="UP000001058"/>
    </source>
</evidence>
<dbReference type="EMBL" id="GL378344">
    <property type="protein sequence ID" value="EFJ47597.1"/>
    <property type="molecule type" value="Genomic_DNA"/>
</dbReference>
<proteinExistence type="predicted"/>
<feature type="region of interest" description="Disordered" evidence="1">
    <location>
        <begin position="412"/>
        <end position="471"/>
    </location>
</feature>
<reference evidence="2 3" key="1">
    <citation type="journal article" date="2010" name="Science">
        <title>Genomic analysis of organismal complexity in the multicellular green alga Volvox carteri.</title>
        <authorList>
            <person name="Prochnik S.E."/>
            <person name="Umen J."/>
            <person name="Nedelcu A.M."/>
            <person name="Hallmann A."/>
            <person name="Miller S.M."/>
            <person name="Nishii I."/>
            <person name="Ferris P."/>
            <person name="Kuo A."/>
            <person name="Mitros T."/>
            <person name="Fritz-Laylin L.K."/>
            <person name="Hellsten U."/>
            <person name="Chapman J."/>
            <person name="Simakov O."/>
            <person name="Rensing S.A."/>
            <person name="Terry A."/>
            <person name="Pangilinan J."/>
            <person name="Kapitonov V."/>
            <person name="Jurka J."/>
            <person name="Salamov A."/>
            <person name="Shapiro H."/>
            <person name="Schmutz J."/>
            <person name="Grimwood J."/>
            <person name="Lindquist E."/>
            <person name="Lucas S."/>
            <person name="Grigoriev I.V."/>
            <person name="Schmitt R."/>
            <person name="Kirk D."/>
            <person name="Rokhsar D.S."/>
        </authorList>
    </citation>
    <scope>NUCLEOTIDE SEQUENCE [LARGE SCALE GENOMIC DNA]</scope>
    <source>
        <strain evidence="3">f. Nagariensis / Eve</strain>
    </source>
</reference>
<organism evidence="3">
    <name type="scientific">Volvox carteri f. nagariensis</name>
    <dbReference type="NCBI Taxonomy" id="3068"/>
    <lineage>
        <taxon>Eukaryota</taxon>
        <taxon>Viridiplantae</taxon>
        <taxon>Chlorophyta</taxon>
        <taxon>core chlorophytes</taxon>
        <taxon>Chlorophyceae</taxon>
        <taxon>CS clade</taxon>
        <taxon>Chlamydomonadales</taxon>
        <taxon>Volvocaceae</taxon>
        <taxon>Volvox</taxon>
    </lineage>
</organism>
<dbReference type="AlphaFoldDB" id="D8TY77"/>
<accession>D8TY77</accession>
<keyword evidence="3" id="KW-1185">Reference proteome</keyword>
<evidence type="ECO:0000313" key="2">
    <source>
        <dbReference type="EMBL" id="EFJ47597.1"/>
    </source>
</evidence>
<sequence length="497" mass="54064">MLKSTQCVWVTPEGSIIGSSKIYGNLQGRLTKENVRSGTPAVGSVFRKAAYYFHKDLWTIVYNEEKRKARCLRAESNTWRLFPTSQELPYCESLQLDRSEDLEEDGSEEWGDFVSASSPFNNHDWATGSFTTFREADNTSTCPCFRTPTTPIASTSRRSETWSPLLNTGASPTTSPTGSLKSITPLSSHGFLAEPRDGNDSSFLTTSPTASTGVRLTIDASIRQQRLQEDFTRAALRTAQTPRRIRNADDVPVCAITISSGANQAVCYVRSLLANMHGRVGPQQHQQQHQATGQQEYQGQPQQHKHQRREQPQPASSSAVGCRLSAAAAGQNPGTTTAGTAMATPFSAATSRALSTCLSELVPPNHDYPHFPHHHRPQPANLQRYNGRRLALREASDIPAVEAASWYASGPAGGGGGGGGPSPPSPLMPVSGPRRPAATATGLLQEARRSPSLRRFPWEAREMEGDKTQEGATLDDVRRENRRVVLQASLSGPGVWC</sequence>
<name>D8TY77_VOLCA</name>
<evidence type="ECO:0000256" key="1">
    <source>
        <dbReference type="SAM" id="MobiDB-lite"/>
    </source>
</evidence>
<gene>
    <name evidence="2" type="ORF">VOLCADRAFT_91886</name>
</gene>
<feature type="region of interest" description="Disordered" evidence="1">
    <location>
        <begin position="279"/>
        <end position="322"/>
    </location>
</feature>
<dbReference type="Proteomes" id="UP000001058">
    <property type="component" value="Unassembled WGS sequence"/>
</dbReference>
<dbReference type="GeneID" id="9615486"/>